<dbReference type="HOGENOM" id="CLU_2151788_0_0_1"/>
<accession>A0A0C9ZVA7</accession>
<sequence length="112" mass="12191">MCRLSPSSHSLRLLNQCPGDQIPPRPLVHVLFCDLRLHHISAPLSICRLIRQSPVVAVSRSASVRPTASSSLGSIQPRPASCTFQTRLSHSLVLIPTHLASLPYTTRTCSTS</sequence>
<dbReference type="Proteomes" id="UP000054018">
    <property type="component" value="Unassembled WGS sequence"/>
</dbReference>
<evidence type="ECO:0000313" key="1">
    <source>
        <dbReference type="EMBL" id="KIK23583.1"/>
    </source>
</evidence>
<reference evidence="1 2" key="1">
    <citation type="submission" date="2014-04" db="EMBL/GenBank/DDBJ databases">
        <authorList>
            <consortium name="DOE Joint Genome Institute"/>
            <person name="Kuo A."/>
            <person name="Kohler A."/>
            <person name="Costa M.D."/>
            <person name="Nagy L.G."/>
            <person name="Floudas D."/>
            <person name="Copeland A."/>
            <person name="Barry K.W."/>
            <person name="Cichocki N."/>
            <person name="Veneault-Fourrey C."/>
            <person name="LaButti K."/>
            <person name="Lindquist E.A."/>
            <person name="Lipzen A."/>
            <person name="Lundell T."/>
            <person name="Morin E."/>
            <person name="Murat C."/>
            <person name="Sun H."/>
            <person name="Tunlid A."/>
            <person name="Henrissat B."/>
            <person name="Grigoriev I.V."/>
            <person name="Hibbett D.S."/>
            <person name="Martin F."/>
            <person name="Nordberg H.P."/>
            <person name="Cantor M.N."/>
            <person name="Hua S.X."/>
        </authorList>
    </citation>
    <scope>NUCLEOTIDE SEQUENCE [LARGE SCALE GENOMIC DNA]</scope>
    <source>
        <strain evidence="1 2">441</strain>
    </source>
</reference>
<gene>
    <name evidence="1" type="ORF">PISMIDRAFT_679014</name>
</gene>
<dbReference type="EMBL" id="KN833724">
    <property type="protein sequence ID" value="KIK23583.1"/>
    <property type="molecule type" value="Genomic_DNA"/>
</dbReference>
<proteinExistence type="predicted"/>
<keyword evidence="2" id="KW-1185">Reference proteome</keyword>
<name>A0A0C9ZVA7_9AGAM</name>
<feature type="non-terminal residue" evidence="1">
    <location>
        <position position="1"/>
    </location>
</feature>
<protein>
    <submittedName>
        <fullName evidence="1">Uncharacterized protein</fullName>
    </submittedName>
</protein>
<reference evidence="2" key="2">
    <citation type="submission" date="2015-01" db="EMBL/GenBank/DDBJ databases">
        <title>Evolutionary Origins and Diversification of the Mycorrhizal Mutualists.</title>
        <authorList>
            <consortium name="DOE Joint Genome Institute"/>
            <consortium name="Mycorrhizal Genomics Consortium"/>
            <person name="Kohler A."/>
            <person name="Kuo A."/>
            <person name="Nagy L.G."/>
            <person name="Floudas D."/>
            <person name="Copeland A."/>
            <person name="Barry K.W."/>
            <person name="Cichocki N."/>
            <person name="Veneault-Fourrey C."/>
            <person name="LaButti K."/>
            <person name="Lindquist E.A."/>
            <person name="Lipzen A."/>
            <person name="Lundell T."/>
            <person name="Morin E."/>
            <person name="Murat C."/>
            <person name="Riley R."/>
            <person name="Ohm R."/>
            <person name="Sun H."/>
            <person name="Tunlid A."/>
            <person name="Henrissat B."/>
            <person name="Grigoriev I.V."/>
            <person name="Hibbett D.S."/>
            <person name="Martin F."/>
        </authorList>
    </citation>
    <scope>NUCLEOTIDE SEQUENCE [LARGE SCALE GENOMIC DNA]</scope>
    <source>
        <strain evidence="2">441</strain>
    </source>
</reference>
<dbReference type="AlphaFoldDB" id="A0A0C9ZVA7"/>
<evidence type="ECO:0000313" key="2">
    <source>
        <dbReference type="Proteomes" id="UP000054018"/>
    </source>
</evidence>
<organism evidence="1 2">
    <name type="scientific">Pisolithus microcarpus 441</name>
    <dbReference type="NCBI Taxonomy" id="765257"/>
    <lineage>
        <taxon>Eukaryota</taxon>
        <taxon>Fungi</taxon>
        <taxon>Dikarya</taxon>
        <taxon>Basidiomycota</taxon>
        <taxon>Agaricomycotina</taxon>
        <taxon>Agaricomycetes</taxon>
        <taxon>Agaricomycetidae</taxon>
        <taxon>Boletales</taxon>
        <taxon>Sclerodermatineae</taxon>
        <taxon>Pisolithaceae</taxon>
        <taxon>Pisolithus</taxon>
    </lineage>
</organism>